<name>A0A8E2J459_9APHY</name>
<dbReference type="Proteomes" id="UP000250043">
    <property type="component" value="Unassembled WGS sequence"/>
</dbReference>
<gene>
    <name evidence="2" type="ORF">OBBRIDRAFT_162511</name>
</gene>
<feature type="region of interest" description="Disordered" evidence="1">
    <location>
        <begin position="102"/>
        <end position="138"/>
    </location>
</feature>
<protein>
    <submittedName>
        <fullName evidence="2">Uncharacterized protein</fullName>
    </submittedName>
</protein>
<sequence>MATSVSVTVGTSPRRSPRKDDVQSGASSKSPRKQHCCTHCGRTRANHPRSGCPYVDPPIASRAASPKQTTPGNKAKEPDRLDCADVDALSLSLAIATLRISPLPKAEDPPTDVEDATDHAEDHQVLSSPTTPSARRTALRRTSSYEVWSAFVQQYGLDERDTAHVIPVEASKVEEIERAAKGKGFATRVVIQEGSKIGCLIVGKERAAVDKLHDSVRCQQQRPSLKVVSASAVLGALAAWAVLAFA</sequence>
<feature type="compositionally biased region" description="Basic residues" evidence="1">
    <location>
        <begin position="30"/>
        <end position="47"/>
    </location>
</feature>
<evidence type="ECO:0000256" key="1">
    <source>
        <dbReference type="SAM" id="MobiDB-lite"/>
    </source>
</evidence>
<evidence type="ECO:0000313" key="2">
    <source>
        <dbReference type="EMBL" id="OCH94265.1"/>
    </source>
</evidence>
<dbReference type="EMBL" id="KV722345">
    <property type="protein sequence ID" value="OCH94265.1"/>
    <property type="molecule type" value="Genomic_DNA"/>
</dbReference>
<dbReference type="AlphaFoldDB" id="A0A8E2J459"/>
<organism evidence="2 3">
    <name type="scientific">Obba rivulosa</name>
    <dbReference type="NCBI Taxonomy" id="1052685"/>
    <lineage>
        <taxon>Eukaryota</taxon>
        <taxon>Fungi</taxon>
        <taxon>Dikarya</taxon>
        <taxon>Basidiomycota</taxon>
        <taxon>Agaricomycotina</taxon>
        <taxon>Agaricomycetes</taxon>
        <taxon>Polyporales</taxon>
        <taxon>Gelatoporiaceae</taxon>
        <taxon>Obba</taxon>
    </lineage>
</organism>
<evidence type="ECO:0000313" key="3">
    <source>
        <dbReference type="Proteomes" id="UP000250043"/>
    </source>
</evidence>
<dbReference type="OrthoDB" id="2793297at2759"/>
<proteinExistence type="predicted"/>
<feature type="region of interest" description="Disordered" evidence="1">
    <location>
        <begin position="1"/>
        <end position="81"/>
    </location>
</feature>
<accession>A0A8E2J459</accession>
<reference evidence="2 3" key="1">
    <citation type="submission" date="2016-07" db="EMBL/GenBank/DDBJ databases">
        <title>Draft genome of the white-rot fungus Obba rivulosa 3A-2.</title>
        <authorList>
            <consortium name="DOE Joint Genome Institute"/>
            <person name="Miettinen O."/>
            <person name="Riley R."/>
            <person name="Acob R."/>
            <person name="Barry K."/>
            <person name="Cullen D."/>
            <person name="De Vries R."/>
            <person name="Hainaut M."/>
            <person name="Hatakka A."/>
            <person name="Henrissat B."/>
            <person name="Hilden K."/>
            <person name="Kuo R."/>
            <person name="Labutti K."/>
            <person name="Lipzen A."/>
            <person name="Makela M.R."/>
            <person name="Sandor L."/>
            <person name="Spatafora J.W."/>
            <person name="Grigoriev I.V."/>
            <person name="Hibbett D.S."/>
        </authorList>
    </citation>
    <scope>NUCLEOTIDE SEQUENCE [LARGE SCALE GENOMIC DNA]</scope>
    <source>
        <strain evidence="2 3">3A-2</strain>
    </source>
</reference>
<feature type="compositionally biased region" description="Low complexity" evidence="1">
    <location>
        <begin position="129"/>
        <end position="138"/>
    </location>
</feature>
<feature type="compositionally biased region" description="Polar residues" evidence="1">
    <location>
        <begin position="1"/>
        <end position="14"/>
    </location>
</feature>
<keyword evidence="3" id="KW-1185">Reference proteome</keyword>